<dbReference type="EMBL" id="AP014809">
    <property type="protein sequence ID" value="BAU88835.1"/>
    <property type="molecule type" value="Genomic_DNA"/>
</dbReference>
<organism evidence="2 3">
    <name type="scientific">Methylorubrum populi</name>
    <dbReference type="NCBI Taxonomy" id="223967"/>
    <lineage>
        <taxon>Bacteria</taxon>
        <taxon>Pseudomonadati</taxon>
        <taxon>Pseudomonadota</taxon>
        <taxon>Alphaproteobacteria</taxon>
        <taxon>Hyphomicrobiales</taxon>
        <taxon>Methylobacteriaceae</taxon>
        <taxon>Methylorubrum</taxon>
    </lineage>
</organism>
<keyword evidence="1" id="KW-0472">Membrane</keyword>
<evidence type="ECO:0000313" key="3">
    <source>
        <dbReference type="Proteomes" id="UP000218288"/>
    </source>
</evidence>
<feature type="transmembrane region" description="Helical" evidence="1">
    <location>
        <begin position="46"/>
        <end position="67"/>
    </location>
</feature>
<sequence length="97" mass="10918">MQDARVAAMFGRDRAAAIFAVGMVWLVYAFTFWTMRQACDTCGVTLLVLGVGACVVLLNTAAIAAMIRHYREDRDAIYGTDLYYLDRLREMRRTGEA</sequence>
<dbReference type="RefSeq" id="WP_096483107.1">
    <property type="nucleotide sequence ID" value="NZ_AP014809.1"/>
</dbReference>
<name>A0A161JL35_9HYPH</name>
<proteinExistence type="predicted"/>
<feature type="transmembrane region" description="Helical" evidence="1">
    <location>
        <begin position="15"/>
        <end position="34"/>
    </location>
</feature>
<keyword evidence="1" id="KW-1133">Transmembrane helix</keyword>
<gene>
    <name evidence="2" type="ORF">MPPM_0230</name>
</gene>
<accession>A0A161JL35</accession>
<evidence type="ECO:0000256" key="1">
    <source>
        <dbReference type="SAM" id="Phobius"/>
    </source>
</evidence>
<keyword evidence="1" id="KW-0812">Transmembrane</keyword>
<dbReference type="OrthoDB" id="7933134at2"/>
<evidence type="ECO:0000313" key="2">
    <source>
        <dbReference type="EMBL" id="BAU88835.1"/>
    </source>
</evidence>
<reference evidence="2 3" key="1">
    <citation type="journal article" date="2016" name="Genome Announc.">
        <title>Complete Genome Sequence of Methylobacterium populi P-1M, Isolated from Pink-Pigmented Household Biofilm.</title>
        <authorList>
            <person name="Morohoshi T."/>
            <person name="Ikeda T."/>
        </authorList>
    </citation>
    <scope>NUCLEOTIDE SEQUENCE [LARGE SCALE GENOMIC DNA]</scope>
    <source>
        <strain evidence="2 3">P-1M</strain>
    </source>
</reference>
<dbReference type="AlphaFoldDB" id="A0A161JL35"/>
<dbReference type="Proteomes" id="UP000218288">
    <property type="component" value="Chromosome"/>
</dbReference>
<protein>
    <submittedName>
        <fullName evidence="2">Uncharacterized protein</fullName>
    </submittedName>
</protein>